<keyword evidence="12" id="KW-0732">Signal</keyword>
<feature type="transmembrane region" description="Helical" evidence="11">
    <location>
        <begin position="232"/>
        <end position="255"/>
    </location>
</feature>
<dbReference type="Proteomes" id="UP000221080">
    <property type="component" value="Chromosome 6"/>
</dbReference>
<dbReference type="GO" id="GO:0005886">
    <property type="term" value="C:plasma membrane"/>
    <property type="evidence" value="ECO:0007669"/>
    <property type="project" value="UniProtKB-SubCell"/>
</dbReference>
<reference evidence="13" key="1">
    <citation type="journal article" date="2016" name="Nat. Commun.">
        <title>The channel catfish genome sequence provides insights into the evolution of scale formation in teleosts.</title>
        <authorList>
            <person name="Liu Z."/>
            <person name="Liu S."/>
            <person name="Yao J."/>
            <person name="Bao L."/>
            <person name="Zhang J."/>
            <person name="Li Y."/>
            <person name="Jiang C."/>
            <person name="Sun L."/>
            <person name="Wang R."/>
            <person name="Zhang Y."/>
            <person name="Zhou T."/>
            <person name="Zeng Q."/>
            <person name="Fu Q."/>
            <person name="Gao S."/>
            <person name="Li N."/>
            <person name="Koren S."/>
            <person name="Jiang Y."/>
            <person name="Zimin A."/>
            <person name="Xu P."/>
            <person name="Phillippy A.M."/>
            <person name="Geng X."/>
            <person name="Song L."/>
            <person name="Sun F."/>
            <person name="Li C."/>
            <person name="Wang X."/>
            <person name="Chen A."/>
            <person name="Jin Y."/>
            <person name="Yuan Z."/>
            <person name="Yang Y."/>
            <person name="Tan S."/>
            <person name="Peatman E."/>
            <person name="Lu J."/>
            <person name="Qin Z."/>
            <person name="Dunham R."/>
            <person name="Li Z."/>
            <person name="Sonstegard T."/>
            <person name="Feng J."/>
            <person name="Danzmann R.G."/>
            <person name="Schroeder S."/>
            <person name="Scheffler B."/>
            <person name="Duke M.V."/>
            <person name="Ballard L."/>
            <person name="Kucuktas H."/>
            <person name="Kaltenboeck L."/>
            <person name="Liu H."/>
            <person name="Armbruster J."/>
            <person name="Xie Y."/>
            <person name="Kirby M.L."/>
            <person name="Tian Y."/>
            <person name="Flanagan M.E."/>
            <person name="Mu W."/>
            <person name="Waldbieser G.C."/>
        </authorList>
    </citation>
    <scope>NUCLEOTIDE SEQUENCE [LARGE SCALE GENOMIC DNA]</scope>
    <source>
        <strain evidence="13">SDA103</strain>
    </source>
</reference>
<dbReference type="AlphaFoldDB" id="A0A9F7RA44"/>
<feature type="compositionally biased region" description="Low complexity" evidence="10">
    <location>
        <begin position="377"/>
        <end position="389"/>
    </location>
</feature>
<feature type="transmembrane region" description="Helical" evidence="11">
    <location>
        <begin position="80"/>
        <end position="99"/>
    </location>
</feature>
<feature type="signal peptide" evidence="12">
    <location>
        <begin position="1"/>
        <end position="21"/>
    </location>
</feature>
<comment type="subcellular location">
    <subcellularLocation>
        <location evidence="1">Cell junction</location>
        <location evidence="1">Tight junction</location>
    </subcellularLocation>
    <subcellularLocation>
        <location evidence="2">Cell membrane</location>
        <topology evidence="2">Multi-pass membrane protein</topology>
    </subcellularLocation>
</comment>
<keyword evidence="7" id="KW-0965">Cell junction</keyword>
<comment type="similarity">
    <text evidence="3">Belongs to the claudin family.</text>
</comment>
<dbReference type="GeneID" id="108272052"/>
<gene>
    <name evidence="14" type="primary">LOC108272052</name>
</gene>
<dbReference type="GO" id="GO:0005198">
    <property type="term" value="F:structural molecule activity"/>
    <property type="evidence" value="ECO:0007669"/>
    <property type="project" value="InterPro"/>
</dbReference>
<keyword evidence="4" id="KW-0796">Tight junction</keyword>
<evidence type="ECO:0000256" key="11">
    <source>
        <dbReference type="SAM" id="Phobius"/>
    </source>
</evidence>
<evidence type="ECO:0000256" key="12">
    <source>
        <dbReference type="SAM" id="SignalP"/>
    </source>
</evidence>
<dbReference type="Pfam" id="PF00822">
    <property type="entry name" value="PMP22_Claudin"/>
    <property type="match status" value="2"/>
</dbReference>
<dbReference type="PANTHER" id="PTHR12002">
    <property type="entry name" value="CLAUDIN"/>
    <property type="match status" value="1"/>
</dbReference>
<evidence type="ECO:0000256" key="8">
    <source>
        <dbReference type="ARBA" id="ARBA00022989"/>
    </source>
</evidence>
<keyword evidence="8 11" id="KW-1133">Transmembrane helix</keyword>
<name>A0A9F7RA44_ICTPU</name>
<dbReference type="GO" id="GO:0005923">
    <property type="term" value="C:bicellular tight junction"/>
    <property type="evidence" value="ECO:0007669"/>
    <property type="project" value="UniProtKB-SubCell"/>
</dbReference>
<keyword evidence="6 11" id="KW-0812">Transmembrane</keyword>
<keyword evidence="5" id="KW-1003">Cell membrane</keyword>
<evidence type="ECO:0000256" key="7">
    <source>
        <dbReference type="ARBA" id="ARBA00022949"/>
    </source>
</evidence>
<evidence type="ECO:0000256" key="5">
    <source>
        <dbReference type="ARBA" id="ARBA00022475"/>
    </source>
</evidence>
<evidence type="ECO:0000256" key="3">
    <source>
        <dbReference type="ARBA" id="ARBA00008295"/>
    </source>
</evidence>
<evidence type="ECO:0000256" key="9">
    <source>
        <dbReference type="ARBA" id="ARBA00023136"/>
    </source>
</evidence>
<dbReference type="InterPro" id="IPR006187">
    <property type="entry name" value="Claudin"/>
</dbReference>
<dbReference type="RefSeq" id="XP_053536820.1">
    <property type="nucleotide sequence ID" value="XM_053680845.1"/>
</dbReference>
<evidence type="ECO:0000256" key="2">
    <source>
        <dbReference type="ARBA" id="ARBA00004651"/>
    </source>
</evidence>
<feature type="region of interest" description="Disordered" evidence="10">
    <location>
        <begin position="362"/>
        <end position="389"/>
    </location>
</feature>
<evidence type="ECO:0000313" key="14">
    <source>
        <dbReference type="RefSeq" id="XP_053536820.1"/>
    </source>
</evidence>
<dbReference type="Gene3D" id="1.20.140.150">
    <property type="match status" value="2"/>
</dbReference>
<accession>A0A9F7RA44</accession>
<proteinExistence type="inferred from homology"/>
<sequence length="400" mass="43949">MSGKQIMALLAGLVGLGATIGATVSNEWKTTSRASSVITATWVFQGLWMNCAGNAIGSVHCRQHHTIFKLESYIQVCRGLMISAVCLGFFATACALVGMKCTKIGGSDQLKSRLACFSGVQYFIAGMNWGQPCSLVGRDRPCAFWEGLCSFHHCLMASAKVSCTVGMDYWRISYIGGQGGSWIIKAAWYWSTLWRECYIDSSNVANCRDYDTMWVVRPASRTEQGPIQAVRALLIVGMFLGLFAAIFSFIGMDCTYIGGREKSKYKILVLGTVLHFAGGVTCLAAYCLYTSRLGTVVFTRMHDARLLRYYIGLPVFFGLVGSPCIILGSVLYAVTLYSVLTANRKTDVYASRKYMAPKIYKAQKKGRTSHNRDDASRSSSESSSQVSRTSLILADRDTFV</sequence>
<organism evidence="13 14">
    <name type="scientific">Ictalurus punctatus</name>
    <name type="common">Channel catfish</name>
    <name type="synonym">Silurus punctatus</name>
    <dbReference type="NCBI Taxonomy" id="7998"/>
    <lineage>
        <taxon>Eukaryota</taxon>
        <taxon>Metazoa</taxon>
        <taxon>Chordata</taxon>
        <taxon>Craniata</taxon>
        <taxon>Vertebrata</taxon>
        <taxon>Euteleostomi</taxon>
        <taxon>Actinopterygii</taxon>
        <taxon>Neopterygii</taxon>
        <taxon>Teleostei</taxon>
        <taxon>Ostariophysi</taxon>
        <taxon>Siluriformes</taxon>
        <taxon>Ictaluridae</taxon>
        <taxon>Ictalurus</taxon>
    </lineage>
</organism>
<evidence type="ECO:0000256" key="10">
    <source>
        <dbReference type="SAM" id="MobiDB-lite"/>
    </source>
</evidence>
<feature type="transmembrane region" description="Helical" evidence="11">
    <location>
        <begin position="37"/>
        <end position="59"/>
    </location>
</feature>
<dbReference type="PRINTS" id="PR01077">
    <property type="entry name" value="CLAUDIN"/>
</dbReference>
<feature type="transmembrane region" description="Helical" evidence="11">
    <location>
        <begin position="309"/>
        <end position="334"/>
    </location>
</feature>
<feature type="transmembrane region" description="Helical" evidence="11">
    <location>
        <begin position="267"/>
        <end position="289"/>
    </location>
</feature>
<evidence type="ECO:0000256" key="4">
    <source>
        <dbReference type="ARBA" id="ARBA00022427"/>
    </source>
</evidence>
<dbReference type="InterPro" id="IPR017974">
    <property type="entry name" value="Claudin_CS"/>
</dbReference>
<keyword evidence="9 11" id="KW-0472">Membrane</keyword>
<reference evidence="14" key="2">
    <citation type="submission" date="2025-08" db="UniProtKB">
        <authorList>
            <consortium name="RefSeq"/>
        </authorList>
    </citation>
    <scope>IDENTIFICATION</scope>
    <source>
        <tissue evidence="14">Blood</tissue>
    </source>
</reference>
<protein>
    <submittedName>
        <fullName evidence="14">Claudin-10 isoform X2</fullName>
    </submittedName>
</protein>
<feature type="chain" id="PRO_5039912360" evidence="12">
    <location>
        <begin position="22"/>
        <end position="400"/>
    </location>
</feature>
<dbReference type="InterPro" id="IPR004031">
    <property type="entry name" value="PMP22/EMP/MP20/Claudin"/>
</dbReference>
<evidence type="ECO:0000256" key="1">
    <source>
        <dbReference type="ARBA" id="ARBA00004435"/>
    </source>
</evidence>
<keyword evidence="13" id="KW-1185">Reference proteome</keyword>
<dbReference type="PROSITE" id="PS01346">
    <property type="entry name" value="CLAUDIN"/>
    <property type="match status" value="1"/>
</dbReference>
<evidence type="ECO:0000256" key="6">
    <source>
        <dbReference type="ARBA" id="ARBA00022692"/>
    </source>
</evidence>
<evidence type="ECO:0000313" key="13">
    <source>
        <dbReference type="Proteomes" id="UP000221080"/>
    </source>
</evidence>